<protein>
    <submittedName>
        <fullName evidence="9">Neuronal acetylcholine receptor subunit alpha-6-like</fullName>
    </submittedName>
</protein>
<evidence type="ECO:0000259" key="7">
    <source>
        <dbReference type="Pfam" id="PF02932"/>
    </source>
</evidence>
<dbReference type="SUPFAM" id="SSF63712">
    <property type="entry name" value="Nicotinic receptor ligand binding domain-like"/>
    <property type="match status" value="1"/>
</dbReference>
<feature type="transmembrane region" description="Helical" evidence="5">
    <location>
        <begin position="247"/>
        <end position="269"/>
    </location>
</feature>
<feature type="domain" description="Neurotransmitter-gated ion-channel ligand-binding" evidence="6">
    <location>
        <begin position="37"/>
        <end position="243"/>
    </location>
</feature>
<dbReference type="SUPFAM" id="SSF90112">
    <property type="entry name" value="Neurotransmitter-gated ion-channel transmembrane pore"/>
    <property type="match status" value="1"/>
</dbReference>
<sequence>MASQQFIWSLLLYALVVFVDAEASITTNDSSIFLAERRLRHVLFRSDEYDAHERPVLLSHQPVDVNVSLAMYALISLDEKEQIMTGASWFIMQWHDYRIRWDPQKYGNLRYLSLAMDEIWTPKLLLTNTASEKVENPVQESIFRALLSWDGHVTLEGPIIHITSCRMQLSEFPFDRQNCSLVFSTQNMPMPIVNLRLGPEVRIDATETTSQWRTLTLRGEAHSQTFKYLTYPKVLFSLEVERLPYHYLLNIALPSAVITLISLGVFWLTPESGEKISMAVSLLLGQAVFWLVVADSLPATGCQDTPLLLVCIECNFVVSGLAILLSVVTLGVHHRPGPLRSRFLRGLLLCTLPQLVCLRCKRRRKVGDLHGETAEQVKDAVETVKTVNMFAKEGEKPIEDFKLSSDALESQNGMDDMKLVAAVLDRIFFVIAAIVFICGNAPLFCKWIQVETALDF</sequence>
<keyword evidence="2 5" id="KW-0812">Transmembrane</keyword>
<feature type="chain" id="PRO_5034463316" evidence="5">
    <location>
        <begin position="22"/>
        <end position="456"/>
    </location>
</feature>
<evidence type="ECO:0000256" key="2">
    <source>
        <dbReference type="ARBA" id="ARBA00022692"/>
    </source>
</evidence>
<dbReference type="InterPro" id="IPR006201">
    <property type="entry name" value="Neur_channel"/>
</dbReference>
<comment type="similarity">
    <text evidence="5">Belongs to the ligand-gated ion channel (TC 1.A.9) family.</text>
</comment>
<gene>
    <name evidence="9" type="primary">LOC110973064</name>
</gene>
<dbReference type="GO" id="GO:0016020">
    <property type="term" value="C:membrane"/>
    <property type="evidence" value="ECO:0007669"/>
    <property type="project" value="UniProtKB-SubCell"/>
</dbReference>
<dbReference type="Pfam" id="PF02932">
    <property type="entry name" value="Neur_chan_memb"/>
    <property type="match status" value="1"/>
</dbReference>
<keyword evidence="5" id="KW-0813">Transport</keyword>
<evidence type="ECO:0000313" key="9">
    <source>
        <dbReference type="RefSeq" id="XP_022079218.1"/>
    </source>
</evidence>
<dbReference type="Pfam" id="PF02931">
    <property type="entry name" value="Neur_chan_LBD"/>
    <property type="match status" value="1"/>
</dbReference>
<dbReference type="FunFam" id="2.70.170.10:FF:000028">
    <property type="entry name" value="AcetylCholine Receptor"/>
    <property type="match status" value="1"/>
</dbReference>
<comment type="subcellular location">
    <subcellularLocation>
        <location evidence="1">Membrane</location>
        <topology evidence="1">Multi-pass membrane protein</topology>
    </subcellularLocation>
</comment>
<dbReference type="InterPro" id="IPR006029">
    <property type="entry name" value="Neurotrans-gated_channel_TM"/>
</dbReference>
<dbReference type="Gene3D" id="1.20.58.390">
    <property type="entry name" value="Neurotransmitter-gated ion-channel transmembrane domain"/>
    <property type="match status" value="1"/>
</dbReference>
<dbReference type="GO" id="GO:0005230">
    <property type="term" value="F:extracellular ligand-gated monoatomic ion channel activity"/>
    <property type="evidence" value="ECO:0007669"/>
    <property type="project" value="InterPro"/>
</dbReference>
<reference evidence="9" key="1">
    <citation type="submission" date="2025-08" db="UniProtKB">
        <authorList>
            <consortium name="RefSeq"/>
        </authorList>
    </citation>
    <scope>IDENTIFICATION</scope>
</reference>
<feature type="transmembrane region" description="Helical" evidence="5">
    <location>
        <begin position="427"/>
        <end position="449"/>
    </location>
</feature>
<organism evidence="8 9">
    <name type="scientific">Acanthaster planci</name>
    <name type="common">Crown-of-thorns starfish</name>
    <dbReference type="NCBI Taxonomy" id="133434"/>
    <lineage>
        <taxon>Eukaryota</taxon>
        <taxon>Metazoa</taxon>
        <taxon>Echinodermata</taxon>
        <taxon>Eleutherozoa</taxon>
        <taxon>Asterozoa</taxon>
        <taxon>Asteroidea</taxon>
        <taxon>Valvatacea</taxon>
        <taxon>Valvatida</taxon>
        <taxon>Acanthasteridae</taxon>
        <taxon>Acanthaster</taxon>
    </lineage>
</organism>
<feature type="transmembrane region" description="Helical" evidence="5">
    <location>
        <begin position="276"/>
        <end position="294"/>
    </location>
</feature>
<keyword evidence="8" id="KW-1185">Reference proteome</keyword>
<dbReference type="PROSITE" id="PS00236">
    <property type="entry name" value="NEUROTR_ION_CHANNEL"/>
    <property type="match status" value="1"/>
</dbReference>
<dbReference type="InterPro" id="IPR018000">
    <property type="entry name" value="Neurotransmitter_ion_chnl_CS"/>
</dbReference>
<feature type="transmembrane region" description="Helical" evidence="5">
    <location>
        <begin position="306"/>
        <end position="332"/>
    </location>
</feature>
<dbReference type="GeneID" id="110973064"/>
<accession>A0A8B7XEP2</accession>
<keyword evidence="3 5" id="KW-1133">Transmembrane helix</keyword>
<dbReference type="PANTHER" id="PTHR18945">
    <property type="entry name" value="NEUROTRANSMITTER GATED ION CHANNEL"/>
    <property type="match status" value="1"/>
</dbReference>
<evidence type="ECO:0000256" key="4">
    <source>
        <dbReference type="ARBA" id="ARBA00023136"/>
    </source>
</evidence>
<feature type="signal peptide" evidence="5">
    <location>
        <begin position="1"/>
        <end position="21"/>
    </location>
</feature>
<dbReference type="InterPro" id="IPR006202">
    <property type="entry name" value="Neur_chan_lig-bd"/>
</dbReference>
<name>A0A8B7XEP2_ACAPL</name>
<dbReference type="InterPro" id="IPR036719">
    <property type="entry name" value="Neuro-gated_channel_TM_sf"/>
</dbReference>
<proteinExistence type="inferred from homology"/>
<dbReference type="CDD" id="cd19051">
    <property type="entry name" value="LGIC_TM_cation"/>
    <property type="match status" value="1"/>
</dbReference>
<keyword evidence="5" id="KW-0732">Signal</keyword>
<dbReference type="OMA" id="DEIWTPK"/>
<dbReference type="AlphaFoldDB" id="A0A8B7XEP2"/>
<keyword evidence="4 5" id="KW-0472">Membrane</keyword>
<dbReference type="KEGG" id="aplc:110973064"/>
<dbReference type="Gene3D" id="2.70.170.10">
    <property type="entry name" value="Neurotransmitter-gated ion-channel ligand-binding domain"/>
    <property type="match status" value="1"/>
</dbReference>
<evidence type="ECO:0000313" key="8">
    <source>
        <dbReference type="Proteomes" id="UP000694845"/>
    </source>
</evidence>
<dbReference type="Proteomes" id="UP000694845">
    <property type="component" value="Unplaced"/>
</dbReference>
<feature type="domain" description="Neurotransmitter-gated ion-channel transmembrane" evidence="7">
    <location>
        <begin position="253"/>
        <end position="369"/>
    </location>
</feature>
<evidence type="ECO:0000256" key="1">
    <source>
        <dbReference type="ARBA" id="ARBA00004141"/>
    </source>
</evidence>
<keyword evidence="5" id="KW-0406">Ion transport</keyword>
<keyword evidence="5" id="KW-0407">Ion channel</keyword>
<dbReference type="InterPro" id="IPR036734">
    <property type="entry name" value="Neur_chan_lig-bd_sf"/>
</dbReference>
<evidence type="ECO:0000259" key="6">
    <source>
        <dbReference type="Pfam" id="PF02931"/>
    </source>
</evidence>
<dbReference type="PRINTS" id="PR00252">
    <property type="entry name" value="NRIONCHANNEL"/>
</dbReference>
<dbReference type="OrthoDB" id="5809364at2759"/>
<dbReference type="RefSeq" id="XP_022079218.1">
    <property type="nucleotide sequence ID" value="XM_022223526.1"/>
</dbReference>
<dbReference type="CDD" id="cd18989">
    <property type="entry name" value="LGIC_ECD_cation"/>
    <property type="match status" value="1"/>
</dbReference>
<dbReference type="InterPro" id="IPR038050">
    <property type="entry name" value="Neuro_actylchol_rec"/>
</dbReference>
<evidence type="ECO:0000256" key="3">
    <source>
        <dbReference type="ARBA" id="ARBA00022989"/>
    </source>
</evidence>
<evidence type="ECO:0000256" key="5">
    <source>
        <dbReference type="RuleBase" id="RU000687"/>
    </source>
</evidence>
<dbReference type="GO" id="GO:0004888">
    <property type="term" value="F:transmembrane signaling receptor activity"/>
    <property type="evidence" value="ECO:0007669"/>
    <property type="project" value="InterPro"/>
</dbReference>